<reference evidence="1" key="1">
    <citation type="submission" date="2020-02" db="EMBL/GenBank/DDBJ databases">
        <authorList>
            <person name="Meier V. D."/>
        </authorList>
    </citation>
    <scope>NUCLEOTIDE SEQUENCE</scope>
    <source>
        <strain evidence="1">AVDCRST_MAG49</strain>
    </source>
</reference>
<proteinExistence type="predicted"/>
<organism evidence="1">
    <name type="scientific">uncultured Thermomicrobiales bacterium</name>
    <dbReference type="NCBI Taxonomy" id="1645740"/>
    <lineage>
        <taxon>Bacteria</taxon>
        <taxon>Pseudomonadati</taxon>
        <taxon>Thermomicrobiota</taxon>
        <taxon>Thermomicrobia</taxon>
        <taxon>Thermomicrobiales</taxon>
        <taxon>environmental samples</taxon>
    </lineage>
</organism>
<gene>
    <name evidence="1" type="ORF">AVDCRST_MAG49-3607</name>
</gene>
<sequence>MDAIRVLVGNEPRAYREAIAAAFAALRPGCTVTVVEPAAIDREAQRVDPHLVLCSHLTANLQADRLAWVLLYPDGDNAACVSVAGRRRDCDGIELECLIAVIDEVAHLVTPVR</sequence>
<protein>
    <submittedName>
        <fullName evidence="1">Uncharacterized protein</fullName>
    </submittedName>
</protein>
<dbReference type="EMBL" id="CADCWG010000250">
    <property type="protein sequence ID" value="CAA9570958.1"/>
    <property type="molecule type" value="Genomic_DNA"/>
</dbReference>
<evidence type="ECO:0000313" key="1">
    <source>
        <dbReference type="EMBL" id="CAA9570958.1"/>
    </source>
</evidence>
<name>A0A6J4V6S2_9BACT</name>
<accession>A0A6J4V6S2</accession>
<dbReference type="AlphaFoldDB" id="A0A6J4V6S2"/>